<protein>
    <submittedName>
        <fullName evidence="2">FecR family protein</fullName>
    </submittedName>
</protein>
<dbReference type="OrthoDB" id="8641865at2"/>
<dbReference type="Pfam" id="PF16220">
    <property type="entry name" value="DUF4880"/>
    <property type="match status" value="1"/>
</dbReference>
<dbReference type="InterPro" id="IPR012373">
    <property type="entry name" value="Ferrdict_sens_TM"/>
</dbReference>
<dbReference type="Gene3D" id="3.55.50.30">
    <property type="match status" value="1"/>
</dbReference>
<dbReference type="Proteomes" id="UP000295645">
    <property type="component" value="Unassembled WGS sequence"/>
</dbReference>
<dbReference type="PIRSF" id="PIRSF018266">
    <property type="entry name" value="FecR"/>
    <property type="match status" value="1"/>
</dbReference>
<dbReference type="PANTHER" id="PTHR30273">
    <property type="entry name" value="PERIPLASMIC SIGNAL SENSOR AND SIGMA FACTOR ACTIVATOR FECR-RELATED"/>
    <property type="match status" value="1"/>
</dbReference>
<dbReference type="EMBL" id="SMCS01000009">
    <property type="protein sequence ID" value="TCV91781.1"/>
    <property type="molecule type" value="Genomic_DNA"/>
</dbReference>
<dbReference type="AlphaFoldDB" id="A0A4R3YI66"/>
<dbReference type="GO" id="GO:0016989">
    <property type="term" value="F:sigma factor antagonist activity"/>
    <property type="evidence" value="ECO:0007669"/>
    <property type="project" value="TreeGrafter"/>
</dbReference>
<evidence type="ECO:0000313" key="2">
    <source>
        <dbReference type="EMBL" id="TCV91781.1"/>
    </source>
</evidence>
<accession>A0A4R3YI66</accession>
<feature type="domain" description="FecR N-terminal" evidence="1">
    <location>
        <begin position="16"/>
        <end position="54"/>
    </location>
</feature>
<name>A0A4R3YI66_9GAMM</name>
<dbReference type="PANTHER" id="PTHR30273:SF2">
    <property type="entry name" value="PROTEIN FECR"/>
    <property type="match status" value="1"/>
</dbReference>
<keyword evidence="3" id="KW-1185">Reference proteome</keyword>
<evidence type="ECO:0000259" key="1">
    <source>
        <dbReference type="Pfam" id="PF16220"/>
    </source>
</evidence>
<dbReference type="InterPro" id="IPR032623">
    <property type="entry name" value="FecR_N"/>
</dbReference>
<dbReference type="RefSeq" id="WP_132146576.1">
    <property type="nucleotide sequence ID" value="NZ_SMCS01000009.1"/>
</dbReference>
<reference evidence="2 3" key="1">
    <citation type="submission" date="2019-03" db="EMBL/GenBank/DDBJ databases">
        <title>Above-ground endophytic microbial communities from plants in different locations in the United States.</title>
        <authorList>
            <person name="Frank C."/>
        </authorList>
    </citation>
    <scope>NUCLEOTIDE SEQUENCE [LARGE SCALE GENOMIC DNA]</scope>
    <source>
        <strain evidence="2 3">LP_13_YM</strain>
    </source>
</reference>
<sequence length="319" mass="34056">MDGEHDDEQQAALRRDAQAWLLLLTSGQATADDAEAFRRWCASSDAHARAFAEAHVMWERLEPAARAAASHASRRRRPMPRISRRAFLGSAVAASAGAFMLLRSPWSPLPGWSGATPDFQTGVGEQHRVELHGAAIEMNTQTAFNVLPGGSGIALIAGEALVTTLPARATRFVIAAGEGKVIAGAASACNVRCLDAGIQVTCLEGDTELACAGGLAVVKPSQQVDYDERGVGTALAVNTDVAMSWRHRVLIFDSQPLSEVVADINRYRRGRIIVTNSDLAMRKVHARFSLDQLGDVAELIRDAYGAHVTELPGGVVLLS</sequence>
<comment type="caution">
    <text evidence="2">The sequence shown here is derived from an EMBL/GenBank/DDBJ whole genome shotgun (WGS) entry which is preliminary data.</text>
</comment>
<gene>
    <name evidence="2" type="ORF">EC912_10911</name>
</gene>
<dbReference type="Gene3D" id="2.60.120.1440">
    <property type="match status" value="1"/>
</dbReference>
<evidence type="ECO:0000313" key="3">
    <source>
        <dbReference type="Proteomes" id="UP000295645"/>
    </source>
</evidence>
<proteinExistence type="predicted"/>
<organism evidence="2 3">
    <name type="scientific">Luteibacter rhizovicinus</name>
    <dbReference type="NCBI Taxonomy" id="242606"/>
    <lineage>
        <taxon>Bacteria</taxon>
        <taxon>Pseudomonadati</taxon>
        <taxon>Pseudomonadota</taxon>
        <taxon>Gammaproteobacteria</taxon>
        <taxon>Lysobacterales</taxon>
        <taxon>Rhodanobacteraceae</taxon>
        <taxon>Luteibacter</taxon>
    </lineage>
</organism>